<dbReference type="Proteomes" id="UP001177003">
    <property type="component" value="Chromosome 1"/>
</dbReference>
<name>A0AA35VX18_LACSI</name>
<evidence type="ECO:0000313" key="2">
    <source>
        <dbReference type="Proteomes" id="UP001177003"/>
    </source>
</evidence>
<evidence type="ECO:0000313" key="1">
    <source>
        <dbReference type="EMBL" id="CAI9270102.1"/>
    </source>
</evidence>
<protein>
    <submittedName>
        <fullName evidence="1">Uncharacterized protein</fullName>
    </submittedName>
</protein>
<organism evidence="1 2">
    <name type="scientific">Lactuca saligna</name>
    <name type="common">Willowleaf lettuce</name>
    <dbReference type="NCBI Taxonomy" id="75948"/>
    <lineage>
        <taxon>Eukaryota</taxon>
        <taxon>Viridiplantae</taxon>
        <taxon>Streptophyta</taxon>
        <taxon>Embryophyta</taxon>
        <taxon>Tracheophyta</taxon>
        <taxon>Spermatophyta</taxon>
        <taxon>Magnoliopsida</taxon>
        <taxon>eudicotyledons</taxon>
        <taxon>Gunneridae</taxon>
        <taxon>Pentapetalae</taxon>
        <taxon>asterids</taxon>
        <taxon>campanulids</taxon>
        <taxon>Asterales</taxon>
        <taxon>Asteraceae</taxon>
        <taxon>Cichorioideae</taxon>
        <taxon>Cichorieae</taxon>
        <taxon>Lactucinae</taxon>
        <taxon>Lactuca</taxon>
    </lineage>
</organism>
<dbReference type="EMBL" id="OX465077">
    <property type="protein sequence ID" value="CAI9270102.1"/>
    <property type="molecule type" value="Genomic_DNA"/>
</dbReference>
<dbReference type="PANTHER" id="PTHR31280:SF2">
    <property type="entry name" value="PROTEIN UNC-13 HOMOLOG"/>
    <property type="match status" value="1"/>
</dbReference>
<gene>
    <name evidence="1" type="ORF">LSALG_LOCUS10438</name>
</gene>
<accession>A0AA35VX18</accession>
<reference evidence="1" key="1">
    <citation type="submission" date="2023-04" db="EMBL/GenBank/DDBJ databases">
        <authorList>
            <person name="Vijverberg K."/>
            <person name="Xiong W."/>
            <person name="Schranz E."/>
        </authorList>
    </citation>
    <scope>NUCLEOTIDE SEQUENCE</scope>
</reference>
<proteinExistence type="predicted"/>
<sequence length="454" mass="50848">MFLDVVLRIQNAGSEGEFFLATNPELSGSPPRKAPPAIPFVAPSPIMSDITSLPFEATEEDEPVISNSKSFNSGLAQNLTIDDIDDFEDDDHLEELNSRWYSRRTMNDTVDLVVGLPSLATGITDDDLRESAYEILLAAAGASGGLIVPSKEKKKEKKSKLLKKIGRSKSEQVTNQSQQSTGLTGLLETMCVQMEISEAMDIRTRQGLLNAMAGKVGKRMDALLIPLELLSYVSQTEFSNKKAYIRWQKRQLNMLEEGLVNHLVVGFGESGRKASEMRILLARIEESESFAPSVGELQRIEFLRSLREIAIALAERPARGNLTGELCHWEDGYHLNVRLYEKLLSSIFDVLDEGKLTEEVEEILELLKSTWRILGITETIHHTCYAWVLFRQFVKAKLLAGIALGYVYGGWVNLAREQNTEEYLPSPPPFDRRPPPPLFDHRLPQPQFAISIST</sequence>
<keyword evidence="2" id="KW-1185">Reference proteome</keyword>
<dbReference type="AlphaFoldDB" id="A0AA35VX18"/>
<dbReference type="InterPro" id="IPR008528">
    <property type="entry name" value="unc-13_homologue"/>
</dbReference>
<dbReference type="PANTHER" id="PTHR31280">
    <property type="entry name" value="PROTEIN UNC-13 HOMOLOG"/>
    <property type="match status" value="1"/>
</dbReference>